<dbReference type="AlphaFoldDB" id="A0A3S3UQV9"/>
<dbReference type="PANTHER" id="PTHR10472:SF5">
    <property type="entry name" value="D-AMINOACYL-TRNA DEACYLASE 1"/>
    <property type="match status" value="1"/>
</dbReference>
<name>A0A3S3UQV9_9PROT</name>
<dbReference type="FunFam" id="3.50.80.10:FF:000001">
    <property type="entry name" value="D-aminoacyl-tRNA deacylase"/>
    <property type="match status" value="1"/>
</dbReference>
<dbReference type="NCBIfam" id="TIGR00256">
    <property type="entry name" value="D-aminoacyl-tRNA deacylase"/>
    <property type="match status" value="1"/>
</dbReference>
<keyword evidence="4" id="KW-1185">Reference proteome</keyword>
<dbReference type="EMBL" id="SADE01000001">
    <property type="protein sequence ID" value="RVU38458.1"/>
    <property type="molecule type" value="Genomic_DNA"/>
</dbReference>
<comment type="similarity">
    <text evidence="1 2">Belongs to the DTD family.</text>
</comment>
<dbReference type="RefSeq" id="WP_127763829.1">
    <property type="nucleotide sequence ID" value="NZ_SADE01000001.1"/>
</dbReference>
<evidence type="ECO:0000313" key="4">
    <source>
        <dbReference type="Proteomes" id="UP000287447"/>
    </source>
</evidence>
<comment type="domain">
    <text evidence="2">A Gly-cisPro motif from one monomer fits into the active site of the other monomer to allow specific chiral rejection of L-amino acids.</text>
</comment>
<comment type="subunit">
    <text evidence="2">Homodimer.</text>
</comment>
<dbReference type="GO" id="GO:0043908">
    <property type="term" value="F:Ser(Gly)-tRNA(Ala) hydrolase activity"/>
    <property type="evidence" value="ECO:0007669"/>
    <property type="project" value="UniProtKB-UniRule"/>
</dbReference>
<dbReference type="GO" id="GO:0019478">
    <property type="term" value="P:D-amino acid catabolic process"/>
    <property type="evidence" value="ECO:0007669"/>
    <property type="project" value="UniProtKB-UniRule"/>
</dbReference>
<dbReference type="GO" id="GO:0000049">
    <property type="term" value="F:tRNA binding"/>
    <property type="evidence" value="ECO:0007669"/>
    <property type="project" value="UniProtKB-UniRule"/>
</dbReference>
<dbReference type="SUPFAM" id="SSF69500">
    <property type="entry name" value="DTD-like"/>
    <property type="match status" value="1"/>
</dbReference>
<dbReference type="Proteomes" id="UP000287447">
    <property type="component" value="Unassembled WGS sequence"/>
</dbReference>
<reference evidence="4" key="1">
    <citation type="submission" date="2019-01" db="EMBL/GenBank/DDBJ databases">
        <title>Gri0909 isolated from a small marine red alga.</title>
        <authorList>
            <person name="Kim J."/>
            <person name="Jeong S.E."/>
            <person name="Jeon C.O."/>
        </authorList>
    </citation>
    <scope>NUCLEOTIDE SEQUENCE [LARGE SCALE GENOMIC DNA]</scope>
    <source>
        <strain evidence="4">Gri0909</strain>
    </source>
</reference>
<comment type="function">
    <text evidence="2">An aminoacyl-tRNA editing enzyme that deacylates mischarged D-aminoacyl-tRNAs. Also deacylates mischarged glycyl-tRNA(Ala), protecting cells against glycine mischarging by AlaRS. Acts via tRNA-based rather than protein-based catalysis; rejects L-amino acids rather than detecting D-amino acids in the active site. By recycling D-aminoacyl-tRNA to D-amino acids and free tRNA molecules, this enzyme counteracts the toxicity associated with the formation of D-aminoacyl-tRNA entities in vivo and helps enforce protein L-homochirality.</text>
</comment>
<evidence type="ECO:0000313" key="3">
    <source>
        <dbReference type="EMBL" id="RVU38458.1"/>
    </source>
</evidence>
<keyword evidence="2" id="KW-0820">tRNA-binding</keyword>
<sequence>MKLLLQRAAEAAVEVDGACVGRIGQGLLVLVCAEPGDTVDDAAYLARKVALMRIFSDEDGKMNRSVLDVGGAVLAVSQFTLVARWKKGNRPGFSDAAEPDLGERLYDAFCDAVRAEGLPVETGRFAAVMKVSLVNDGPITIWMDSRDPR</sequence>
<evidence type="ECO:0000256" key="2">
    <source>
        <dbReference type="HAMAP-Rule" id="MF_00518"/>
    </source>
</evidence>
<dbReference type="GO" id="GO:0005737">
    <property type="term" value="C:cytoplasm"/>
    <property type="evidence" value="ECO:0007669"/>
    <property type="project" value="UniProtKB-SubCell"/>
</dbReference>
<comment type="caution">
    <text evidence="3">The sequence shown here is derived from an EMBL/GenBank/DDBJ whole genome shotgun (WGS) entry which is preliminary data.</text>
</comment>
<dbReference type="EC" id="3.1.1.96" evidence="2"/>
<dbReference type="Pfam" id="PF02580">
    <property type="entry name" value="Tyr_Deacylase"/>
    <property type="match status" value="1"/>
</dbReference>
<dbReference type="PANTHER" id="PTHR10472">
    <property type="entry name" value="D-TYROSYL-TRNA TYR DEACYLASE"/>
    <property type="match status" value="1"/>
</dbReference>
<dbReference type="Gene3D" id="3.50.80.10">
    <property type="entry name" value="D-tyrosyl-tRNA(Tyr) deacylase"/>
    <property type="match status" value="1"/>
</dbReference>
<proteinExistence type="inferred from homology"/>
<feature type="short sequence motif" description="Gly-cisPro motif, important for rejection of L-amino acids" evidence="2">
    <location>
        <begin position="137"/>
        <end position="138"/>
    </location>
</feature>
<dbReference type="EC" id="3.1.1.-" evidence="2"/>
<gene>
    <name evidence="2" type="primary">dtd</name>
    <name evidence="3" type="ORF">EOI86_04010</name>
</gene>
<comment type="subcellular location">
    <subcellularLocation>
        <location evidence="2">Cytoplasm</location>
    </subcellularLocation>
</comment>
<dbReference type="InterPro" id="IPR003732">
    <property type="entry name" value="Daa-tRNA_deacyls_DTD"/>
</dbReference>
<comment type="catalytic activity">
    <reaction evidence="2">
        <text>glycyl-tRNA(Ala) + H2O = tRNA(Ala) + glycine + H(+)</text>
        <dbReference type="Rhea" id="RHEA:53744"/>
        <dbReference type="Rhea" id="RHEA-COMP:9657"/>
        <dbReference type="Rhea" id="RHEA-COMP:13640"/>
        <dbReference type="ChEBI" id="CHEBI:15377"/>
        <dbReference type="ChEBI" id="CHEBI:15378"/>
        <dbReference type="ChEBI" id="CHEBI:57305"/>
        <dbReference type="ChEBI" id="CHEBI:78442"/>
        <dbReference type="ChEBI" id="CHEBI:78522"/>
    </reaction>
</comment>
<accession>A0A3S3UQV9</accession>
<dbReference type="OrthoDB" id="9801395at2"/>
<dbReference type="GO" id="GO:0051500">
    <property type="term" value="F:D-tyrosyl-tRNA(Tyr) deacylase activity"/>
    <property type="evidence" value="ECO:0007669"/>
    <property type="project" value="TreeGrafter"/>
</dbReference>
<keyword evidence="2" id="KW-0963">Cytoplasm</keyword>
<dbReference type="HAMAP" id="MF_00518">
    <property type="entry name" value="Deacylase_Dtd"/>
    <property type="match status" value="1"/>
</dbReference>
<keyword evidence="2" id="KW-0694">RNA-binding</keyword>
<dbReference type="GO" id="GO:0106026">
    <property type="term" value="F:Gly-tRNA(Ala) deacylase activity"/>
    <property type="evidence" value="ECO:0007669"/>
    <property type="project" value="UniProtKB-UniRule"/>
</dbReference>
<comment type="catalytic activity">
    <reaction evidence="2">
        <text>a D-aminoacyl-tRNA + H2O = a tRNA + a D-alpha-amino acid + H(+)</text>
        <dbReference type="Rhea" id="RHEA:13953"/>
        <dbReference type="Rhea" id="RHEA-COMP:10123"/>
        <dbReference type="Rhea" id="RHEA-COMP:10124"/>
        <dbReference type="ChEBI" id="CHEBI:15377"/>
        <dbReference type="ChEBI" id="CHEBI:15378"/>
        <dbReference type="ChEBI" id="CHEBI:59871"/>
        <dbReference type="ChEBI" id="CHEBI:78442"/>
        <dbReference type="ChEBI" id="CHEBI:79333"/>
        <dbReference type="EC" id="3.1.1.96"/>
    </reaction>
</comment>
<protein>
    <recommendedName>
        <fullName evidence="2">D-aminoacyl-tRNA deacylase</fullName>
        <shortName evidence="2">DTD</shortName>
        <ecNumber evidence="2">3.1.1.96</ecNumber>
    </recommendedName>
    <alternativeName>
        <fullName evidence="2">Gly-tRNA(Ala) deacylase</fullName>
        <ecNumber evidence="2">3.1.1.-</ecNumber>
    </alternativeName>
</protein>
<dbReference type="CDD" id="cd00563">
    <property type="entry name" value="Dtyr_deacylase"/>
    <property type="match status" value="1"/>
</dbReference>
<keyword evidence="2 3" id="KW-0378">Hydrolase</keyword>
<organism evidence="3 4">
    <name type="scientific">Hwanghaeella grinnelliae</name>
    <dbReference type="NCBI Taxonomy" id="2500179"/>
    <lineage>
        <taxon>Bacteria</taxon>
        <taxon>Pseudomonadati</taxon>
        <taxon>Pseudomonadota</taxon>
        <taxon>Alphaproteobacteria</taxon>
        <taxon>Rhodospirillales</taxon>
        <taxon>Rhodospirillaceae</taxon>
        <taxon>Hwanghaeella</taxon>
    </lineage>
</organism>
<evidence type="ECO:0000256" key="1">
    <source>
        <dbReference type="ARBA" id="ARBA00009673"/>
    </source>
</evidence>
<dbReference type="InterPro" id="IPR023509">
    <property type="entry name" value="DTD-like_sf"/>
</dbReference>